<proteinExistence type="inferred from homology"/>
<evidence type="ECO:0000256" key="3">
    <source>
        <dbReference type="ARBA" id="ARBA00022656"/>
    </source>
</evidence>
<feature type="signal peptide" evidence="7">
    <location>
        <begin position="1"/>
        <end position="24"/>
    </location>
</feature>
<dbReference type="Proteomes" id="UP000646308">
    <property type="component" value="Unassembled WGS sequence"/>
</dbReference>
<evidence type="ECO:0000256" key="2">
    <source>
        <dbReference type="ARBA" id="ARBA00022633"/>
    </source>
</evidence>
<dbReference type="Pfam" id="PF01123">
    <property type="entry name" value="Stap_Strp_toxin"/>
    <property type="match status" value="1"/>
</dbReference>
<organism evidence="10 11">
    <name type="scientific">Staphylococcus agnetis</name>
    <dbReference type="NCBI Taxonomy" id="985762"/>
    <lineage>
        <taxon>Bacteria</taxon>
        <taxon>Bacillati</taxon>
        <taxon>Bacillota</taxon>
        <taxon>Bacilli</taxon>
        <taxon>Bacillales</taxon>
        <taxon>Staphylococcaceae</taxon>
        <taxon>Staphylococcus</taxon>
    </lineage>
</organism>
<evidence type="ECO:0000256" key="7">
    <source>
        <dbReference type="SAM" id="SignalP"/>
    </source>
</evidence>
<dbReference type="SUPFAM" id="SSF50203">
    <property type="entry name" value="Bacterial enterotoxins"/>
    <property type="match status" value="1"/>
</dbReference>
<dbReference type="SUPFAM" id="SSF54334">
    <property type="entry name" value="Superantigen toxins, C-terminal domain"/>
    <property type="match status" value="1"/>
</dbReference>
<dbReference type="Gene3D" id="3.10.20.120">
    <property type="match status" value="1"/>
</dbReference>
<dbReference type="InterPro" id="IPR013307">
    <property type="entry name" value="Superantigen_bac"/>
</dbReference>
<keyword evidence="4 7" id="KW-0732">Signal</keyword>
<dbReference type="PROSITE" id="PS00278">
    <property type="entry name" value="STAPH_STREP_TOXIN_2"/>
    <property type="match status" value="1"/>
</dbReference>
<dbReference type="PRINTS" id="PR00279">
    <property type="entry name" value="BACTRLTOXIN"/>
</dbReference>
<gene>
    <name evidence="10" type="ORF">GLV84_02955</name>
</gene>
<evidence type="ECO:0000256" key="1">
    <source>
        <dbReference type="ARBA" id="ARBA00008401"/>
    </source>
</evidence>
<feature type="domain" description="Staphylococcal/Streptococcal toxin beta-grasp" evidence="9">
    <location>
        <begin position="147"/>
        <end position="254"/>
    </location>
</feature>
<keyword evidence="6" id="KW-1015">Disulfide bond</keyword>
<feature type="disulfide bond" evidence="6">
    <location>
        <begin position="120"/>
        <end position="130"/>
    </location>
</feature>
<dbReference type="PROSITE" id="PS00277">
    <property type="entry name" value="STAPH_STREP_TOXIN_1"/>
    <property type="match status" value="1"/>
</dbReference>
<dbReference type="InterPro" id="IPR006123">
    <property type="entry name" value="Toxin_b-grasp_Staph/Strep"/>
</dbReference>
<evidence type="ECO:0000313" key="11">
    <source>
        <dbReference type="Proteomes" id="UP000646308"/>
    </source>
</evidence>
<dbReference type="AlphaFoldDB" id="A0A2T4MCR4"/>
<dbReference type="InterPro" id="IPR016091">
    <property type="entry name" value="SuperAg_toxin_C"/>
</dbReference>
<dbReference type="EMBL" id="WMFL01000045">
    <property type="protein sequence ID" value="NJI01817.1"/>
    <property type="molecule type" value="Genomic_DNA"/>
</dbReference>
<protein>
    <submittedName>
        <fullName evidence="10">Exotoxin</fullName>
    </submittedName>
</protein>
<dbReference type="GO" id="GO:0005576">
    <property type="term" value="C:extracellular region"/>
    <property type="evidence" value="ECO:0007669"/>
    <property type="project" value="InterPro"/>
</dbReference>
<evidence type="ECO:0000313" key="10">
    <source>
        <dbReference type="EMBL" id="NJI01817.1"/>
    </source>
</evidence>
<feature type="domain" description="Staphylococcal/Streptococcal toxin OB-fold" evidence="8">
    <location>
        <begin position="53"/>
        <end position="137"/>
    </location>
</feature>
<evidence type="ECO:0000256" key="6">
    <source>
        <dbReference type="PIRSR" id="PIRSR613307-50"/>
    </source>
</evidence>
<reference evidence="10" key="1">
    <citation type="submission" date="2019-11" db="EMBL/GenBank/DDBJ databases">
        <title>Whole genome comparisons of Staphylococcus agnetis isolates from cattle and chickens.</title>
        <authorList>
            <person name="Rhoads D."/>
            <person name="Shwani A."/>
            <person name="Adkins P."/>
            <person name="Calcutt M."/>
            <person name="Middleton J."/>
        </authorList>
    </citation>
    <scope>NUCLEOTIDE SEQUENCE</scope>
    <source>
        <strain evidence="10">1387</strain>
    </source>
</reference>
<evidence type="ECO:0000259" key="8">
    <source>
        <dbReference type="Pfam" id="PF01123"/>
    </source>
</evidence>
<sequence length="259" mass="30090">MKKILAFIFTFFTFICLVGSNVSANENINLTNKENLHKKSEVSRLALDNMRHNYLDREPVKAENKMTEDKFLGNDLLFKNFFSSHKWFNDLLIQFENDETANKFKSKNVDIYGLEYSLNCYGGEESKTACTYGGVTLHDGNKLESEKQIPINLWIDGTQKKVSLDKVKTNKREVTVQELDAQARLFLQKDLNLYTTDKLGGEIQKGIIVFHTYDNNEITYDLFDINGEHPEKQLQIYKDNKTVSSQNLHIDIYLYKDKE</sequence>
<dbReference type="Gene3D" id="2.40.50.110">
    <property type="match status" value="1"/>
</dbReference>
<keyword evidence="3" id="KW-0800">Toxin</keyword>
<keyword evidence="2" id="KW-0766">Superantigen</keyword>
<dbReference type="InterPro" id="IPR006126">
    <property type="entry name" value="Staph/Strept_toxin_CS"/>
</dbReference>
<comment type="caution">
    <text evidence="10">The sequence shown here is derived from an EMBL/GenBank/DDBJ whole genome shotgun (WGS) entry which is preliminary data.</text>
</comment>
<evidence type="ECO:0000256" key="5">
    <source>
        <dbReference type="ARBA" id="ARBA00022861"/>
    </source>
</evidence>
<keyword evidence="5" id="KW-0260">Enterotoxin</keyword>
<dbReference type="GO" id="GO:0090729">
    <property type="term" value="F:toxin activity"/>
    <property type="evidence" value="ECO:0007669"/>
    <property type="project" value="UniProtKB-KW"/>
</dbReference>
<accession>A0A2T4MCR4</accession>
<dbReference type="Pfam" id="PF02876">
    <property type="entry name" value="Stap_Strp_tox_C"/>
    <property type="match status" value="1"/>
</dbReference>
<evidence type="ECO:0000259" key="9">
    <source>
        <dbReference type="Pfam" id="PF02876"/>
    </source>
</evidence>
<name>A0A2T4MCR4_9STAP</name>
<feature type="chain" id="PRO_5044070797" evidence="7">
    <location>
        <begin position="25"/>
        <end position="259"/>
    </location>
</feature>
<evidence type="ECO:0000256" key="4">
    <source>
        <dbReference type="ARBA" id="ARBA00022729"/>
    </source>
</evidence>
<dbReference type="InterPro" id="IPR008992">
    <property type="entry name" value="Enterotoxin"/>
</dbReference>
<comment type="similarity">
    <text evidence="1">Belongs to the staphylococcal/streptococcal toxin family.</text>
</comment>
<dbReference type="InterPro" id="IPR006173">
    <property type="entry name" value="Staph_tox_OB"/>
</dbReference>
<dbReference type="PRINTS" id="PR01898">
    <property type="entry name" value="SAGSUPRFAMLY"/>
</dbReference>
<dbReference type="InterPro" id="IPR006177">
    <property type="entry name" value="Toxin_bac"/>
</dbReference>
<dbReference type="RefSeq" id="WP_107378694.1">
    <property type="nucleotide sequence ID" value="NZ_PZDT01000014.1"/>
</dbReference>